<protein>
    <submittedName>
        <fullName evidence="2">Uncharacterized protein</fullName>
    </submittedName>
</protein>
<keyword evidence="3" id="KW-1185">Reference proteome</keyword>
<feature type="transmembrane region" description="Helical" evidence="1">
    <location>
        <begin position="156"/>
        <end position="174"/>
    </location>
</feature>
<organism evidence="2 3">
    <name type="scientific">Prosthecobacter dejongeii</name>
    <dbReference type="NCBI Taxonomy" id="48465"/>
    <lineage>
        <taxon>Bacteria</taxon>
        <taxon>Pseudomonadati</taxon>
        <taxon>Verrucomicrobiota</taxon>
        <taxon>Verrucomicrobiia</taxon>
        <taxon>Verrucomicrobiales</taxon>
        <taxon>Verrucomicrobiaceae</taxon>
        <taxon>Prosthecobacter</taxon>
    </lineage>
</organism>
<feature type="transmembrane region" description="Helical" evidence="1">
    <location>
        <begin position="224"/>
        <end position="249"/>
    </location>
</feature>
<feature type="transmembrane region" description="Helical" evidence="1">
    <location>
        <begin position="194"/>
        <end position="212"/>
    </location>
</feature>
<proteinExistence type="predicted"/>
<feature type="transmembrane region" description="Helical" evidence="1">
    <location>
        <begin position="91"/>
        <end position="109"/>
    </location>
</feature>
<reference evidence="2 3" key="1">
    <citation type="submission" date="2020-08" db="EMBL/GenBank/DDBJ databases">
        <title>Genomic Encyclopedia of Type Strains, Phase IV (KMG-IV): sequencing the most valuable type-strain genomes for metagenomic binning, comparative biology and taxonomic classification.</title>
        <authorList>
            <person name="Goeker M."/>
        </authorList>
    </citation>
    <scope>NUCLEOTIDE SEQUENCE [LARGE SCALE GENOMIC DNA]</scope>
    <source>
        <strain evidence="2 3">DSM 12251</strain>
    </source>
</reference>
<gene>
    <name evidence="2" type="ORF">HNQ64_001672</name>
</gene>
<evidence type="ECO:0000256" key="1">
    <source>
        <dbReference type="SAM" id="Phobius"/>
    </source>
</evidence>
<keyword evidence="1" id="KW-0472">Membrane</keyword>
<dbReference type="RefSeq" id="WP_184207312.1">
    <property type="nucleotide sequence ID" value="NZ_JACHIF010000003.1"/>
</dbReference>
<sequence>MNLTWHHFKKEARCIQGRWCFWLGLLGLDLAMQLEWLQPMQIAEENRDLSWWLHAAVLATALLLALVGCAEDRPSNEAAFIATRPLPRRSYFLARGLLVGLLFMLPLVLQEGAYLALSGRPGFALFQGMGGAAAVAGAWLLWAVPGAALWKAWWQALLGLLLPLVGLWLCDWVVVEGLSHQRWVSEVASFSKGAWVAVAWGGLGLWGLLALWHQRAGLALGRRLGVLLALAPLLYAGLVAWDLTVAPWLREDRARVATLEQAMEMRLPREKLRPLLKATYQGRPATLFYGQLRPQNLPPQVEVQNRLKGVTATLAGQPVPAHVTQDDEVRLVSESPVFFPGPVLHALPAGTVLLPPTSLSYRFGGDPLEHELGRVENAVTDGRAGPLVLSSQFETTWYEWTTLADLPLEVGARAVDAEVELMLTDLLPDTGGWAQAKRGGEPGAMTLECRIHQSRADVGLQLVLYSPERRLAWALGGHSGVDEYRPHSRRATHTGWQRSLTRFSQQEVLRYEDGQPAAAMGKLRLRVMKRRCLGRSEWTWQSPPLDLQQHVPGARDWYFATGSWTLGDPVTQLAHRLAALTAPGPEAPVEAQRDYVLAVLRSFHALRKEANKKEQYDLVVAKLRPFAEAHLDVLLALPASAVAGPTSPVFRLANQLCNDTHRDYVVSRVLEADWMAALAQTKGWGEAVRERMLPAILAVPRHEKYLRTLMLSWQDPTVQRRQVEELRFFPEADTFETLYAVPALRPALDAVARVLEAELQPMRGCGAYMRSRLEIAVAQGSAPALDVALAWVAALHPTDRAGDAPALLPFAQGLAVRLGLPPPQGGLKEYPPLFRGLRAAQFHYQPALRTWRKKP</sequence>
<keyword evidence="1" id="KW-1133">Transmembrane helix</keyword>
<dbReference type="EMBL" id="JACHIF010000003">
    <property type="protein sequence ID" value="MBB5037423.1"/>
    <property type="molecule type" value="Genomic_DNA"/>
</dbReference>
<feature type="transmembrane region" description="Helical" evidence="1">
    <location>
        <begin position="49"/>
        <end position="70"/>
    </location>
</feature>
<keyword evidence="1" id="KW-0812">Transmembrane</keyword>
<feature type="transmembrane region" description="Helical" evidence="1">
    <location>
        <begin position="20"/>
        <end position="37"/>
    </location>
</feature>
<feature type="transmembrane region" description="Helical" evidence="1">
    <location>
        <begin position="121"/>
        <end position="144"/>
    </location>
</feature>
<comment type="caution">
    <text evidence="2">The sequence shown here is derived from an EMBL/GenBank/DDBJ whole genome shotgun (WGS) entry which is preliminary data.</text>
</comment>
<accession>A0A7W7YJN3</accession>
<evidence type="ECO:0000313" key="3">
    <source>
        <dbReference type="Proteomes" id="UP000534294"/>
    </source>
</evidence>
<name>A0A7W7YJN3_9BACT</name>
<dbReference type="AlphaFoldDB" id="A0A7W7YJN3"/>
<dbReference type="Proteomes" id="UP000534294">
    <property type="component" value="Unassembled WGS sequence"/>
</dbReference>
<evidence type="ECO:0000313" key="2">
    <source>
        <dbReference type="EMBL" id="MBB5037423.1"/>
    </source>
</evidence>